<dbReference type="InterPro" id="IPR016164">
    <property type="entry name" value="FAD-linked_Oxase-like_C"/>
</dbReference>
<name>A0A2Z3RZH1_9MICO</name>
<dbReference type="InterPro" id="IPR016167">
    <property type="entry name" value="FAD-bd_PCMH_sub1"/>
</dbReference>
<sequence length="514" mass="55105">MSIIQAAFAAIVGDENVLTPETEGFEARHSDPYAFDPDYKAVSPGAVLPANTSEVQAIVKAANELGVGLWVVSRGRNLGYGGAMPRRSTDWLLDLGRMNKIVSVDVELGYIVVEPGVSFFALYEYLRENDLPYWASVPDLGYGSPIGNALERGFGYSAHGEHSKYLCGLEVVLPTGELMRTGMGADAESNATYVYKGGNGPDVIGLFQQSNLGIVTQAGIWLLPKPETTAAILVAAATQEGLADLVDTIRPLQLNNTIDSNVIIGSGLAVASGIMPRAAIFQGEGPMPFEAIKAVTEKIGVGIWNAKFGIYGDDAIVKAKVAAVEAAVSSNLPDAKMSVHYYDDTVTIETAHPGDRGQLGIPSGDLIQMAAWRGGEPAHTDFSVVATTRGSEAQRLVDLVKETVNSYGLDHVGGFTMFGRHAIMLNLLAFDKSNLEEQALINTVFAELIEKADAAGFAPYRAHPAFMDRISDAYDFNDHSLRRFITTLKDAVDPRGILNAGKQGVWPKGERPKK</sequence>
<proteinExistence type="predicted"/>
<dbReference type="Pfam" id="PF02913">
    <property type="entry name" value="FAD-oxidase_C"/>
    <property type="match status" value="1"/>
</dbReference>
<keyword evidence="3" id="KW-0274">FAD</keyword>
<comment type="cofactor">
    <cofactor evidence="1">
        <name>FAD</name>
        <dbReference type="ChEBI" id="CHEBI:57692"/>
    </cofactor>
</comment>
<dbReference type="Proteomes" id="UP000246894">
    <property type="component" value="Chromosome"/>
</dbReference>
<evidence type="ECO:0000256" key="3">
    <source>
        <dbReference type="ARBA" id="ARBA00022827"/>
    </source>
</evidence>
<evidence type="ECO:0000256" key="2">
    <source>
        <dbReference type="ARBA" id="ARBA00022630"/>
    </source>
</evidence>
<dbReference type="RefSeq" id="WP_110232599.1">
    <property type="nucleotide sequence ID" value="NZ_CP023994.1"/>
</dbReference>
<dbReference type="OrthoDB" id="9811557at2"/>
<dbReference type="GO" id="GO:0004458">
    <property type="term" value="F:D-lactate dehydrogenase (cytochrome) activity"/>
    <property type="evidence" value="ECO:0007669"/>
    <property type="project" value="TreeGrafter"/>
</dbReference>
<keyword evidence="4 6" id="KW-0560">Oxidoreductase</keyword>
<dbReference type="GO" id="GO:0008720">
    <property type="term" value="F:D-lactate dehydrogenase (NAD+) activity"/>
    <property type="evidence" value="ECO:0007669"/>
    <property type="project" value="TreeGrafter"/>
</dbReference>
<dbReference type="InterPro" id="IPR004113">
    <property type="entry name" value="FAD-bd_oxidored_4_C"/>
</dbReference>
<dbReference type="Gene3D" id="3.30.465.10">
    <property type="match status" value="1"/>
</dbReference>
<dbReference type="PANTHER" id="PTHR11748:SF114">
    <property type="entry name" value="ARYL-ALCOHOL OXIDASE VANILLYL-ALCOHOL OXIDASE (AFU_ORTHOLOGUE AFUA_3G09500)-RELATED"/>
    <property type="match status" value="1"/>
</dbReference>
<evidence type="ECO:0000256" key="1">
    <source>
        <dbReference type="ARBA" id="ARBA00001974"/>
    </source>
</evidence>
<dbReference type="SUPFAM" id="SSF56176">
    <property type="entry name" value="FAD-binding/transporter-associated domain-like"/>
    <property type="match status" value="1"/>
</dbReference>
<dbReference type="InterPro" id="IPR016170">
    <property type="entry name" value="Cytok_DH_C_sf"/>
</dbReference>
<evidence type="ECO:0000259" key="5">
    <source>
        <dbReference type="PROSITE" id="PS51387"/>
    </source>
</evidence>
<dbReference type="InterPro" id="IPR016166">
    <property type="entry name" value="FAD-bd_PCMH"/>
</dbReference>
<dbReference type="Gene3D" id="3.40.462.10">
    <property type="entry name" value="FAD-linked oxidases, C-terminal domain"/>
    <property type="match status" value="1"/>
</dbReference>
<dbReference type="AlphaFoldDB" id="A0A2Z3RZH1"/>
<keyword evidence="2" id="KW-0285">Flavoprotein</keyword>
<protein>
    <submittedName>
        <fullName evidence="6">4-cresol dehydrogenase [hydroxylating] flavoprotein subunit</fullName>
        <ecNumber evidence="6">1.17.99.1</ecNumber>
    </submittedName>
</protein>
<accession>A0A2Z3RZH1</accession>
<evidence type="ECO:0000256" key="4">
    <source>
        <dbReference type="ARBA" id="ARBA00023002"/>
    </source>
</evidence>
<dbReference type="PANTHER" id="PTHR11748">
    <property type="entry name" value="D-LACTATE DEHYDROGENASE"/>
    <property type="match status" value="1"/>
</dbReference>
<dbReference type="InterPro" id="IPR036318">
    <property type="entry name" value="FAD-bd_PCMH-like_sf"/>
</dbReference>
<dbReference type="SUPFAM" id="SSF55103">
    <property type="entry name" value="FAD-linked oxidases, C-terminal domain"/>
    <property type="match status" value="1"/>
</dbReference>
<dbReference type="GO" id="GO:1903457">
    <property type="term" value="P:lactate catabolic process"/>
    <property type="evidence" value="ECO:0007669"/>
    <property type="project" value="TreeGrafter"/>
</dbReference>
<reference evidence="6 7" key="1">
    <citation type="submission" date="2017-10" db="EMBL/GenBank/DDBJ databases">
        <title>Genome of an Actinobacterium that displays light-enhanced growth.</title>
        <authorList>
            <person name="Maresca J.A."/>
            <person name="Hempel P."/>
            <person name="Shevchenko O."/>
            <person name="Miller K.J."/>
            <person name="Hahn M.W."/>
        </authorList>
    </citation>
    <scope>NUCLEOTIDE SEQUENCE [LARGE SCALE GENOMIC DNA]</scope>
    <source>
        <strain evidence="6 7">MWH-Mo1</strain>
    </source>
</reference>
<keyword evidence="7" id="KW-1185">Reference proteome</keyword>
<dbReference type="GO" id="GO:0071949">
    <property type="term" value="F:FAD binding"/>
    <property type="evidence" value="ECO:0007669"/>
    <property type="project" value="InterPro"/>
</dbReference>
<evidence type="ECO:0000313" key="6">
    <source>
        <dbReference type="EMBL" id="AWR20663.1"/>
    </source>
</evidence>
<dbReference type="KEGG" id="aum:AURMO_00038"/>
<evidence type="ECO:0000313" key="7">
    <source>
        <dbReference type="Proteomes" id="UP000246894"/>
    </source>
</evidence>
<dbReference type="InterPro" id="IPR016171">
    <property type="entry name" value="Vanillyl_alc_oxidase_C-sub2"/>
</dbReference>
<dbReference type="EC" id="1.17.99.1" evidence="6"/>
<gene>
    <name evidence="6" type="ORF">AURMO_00038</name>
</gene>
<dbReference type="Pfam" id="PF01565">
    <property type="entry name" value="FAD_binding_4"/>
    <property type="match status" value="1"/>
</dbReference>
<dbReference type="PROSITE" id="PS51387">
    <property type="entry name" value="FAD_PCMH"/>
    <property type="match status" value="1"/>
</dbReference>
<dbReference type="Gene3D" id="3.30.43.10">
    <property type="entry name" value="Uridine Diphospho-n-acetylenolpyruvylglucosamine Reductase, domain 2"/>
    <property type="match status" value="1"/>
</dbReference>
<feature type="domain" description="FAD-binding PCMH-type" evidence="5">
    <location>
        <begin position="39"/>
        <end position="225"/>
    </location>
</feature>
<dbReference type="Gene3D" id="1.10.45.10">
    <property type="entry name" value="Vanillyl-alcohol Oxidase, Chain A, domain 4"/>
    <property type="match status" value="1"/>
</dbReference>
<organism evidence="6 7">
    <name type="scientific">Aurantimicrobium photophilum</name>
    <dbReference type="NCBI Taxonomy" id="1987356"/>
    <lineage>
        <taxon>Bacteria</taxon>
        <taxon>Bacillati</taxon>
        <taxon>Actinomycetota</taxon>
        <taxon>Actinomycetes</taxon>
        <taxon>Micrococcales</taxon>
        <taxon>Microbacteriaceae</taxon>
        <taxon>Aurantimicrobium</taxon>
    </lineage>
</organism>
<dbReference type="EMBL" id="CP023994">
    <property type="protein sequence ID" value="AWR20663.1"/>
    <property type="molecule type" value="Genomic_DNA"/>
</dbReference>
<dbReference type="InterPro" id="IPR006094">
    <property type="entry name" value="Oxid_FAD_bind_N"/>
</dbReference>
<dbReference type="InterPro" id="IPR016169">
    <property type="entry name" value="FAD-bd_PCMH_sub2"/>
</dbReference>